<dbReference type="Gene3D" id="3.90.580.10">
    <property type="entry name" value="Zinc finger, CHC2-type domain"/>
    <property type="match status" value="1"/>
</dbReference>
<dbReference type="GO" id="GO:0003677">
    <property type="term" value="F:DNA binding"/>
    <property type="evidence" value="ECO:0007669"/>
    <property type="project" value="UniProtKB-KW"/>
</dbReference>
<dbReference type="Pfam" id="PF08275">
    <property type="entry name" value="DNAG_N"/>
    <property type="match status" value="1"/>
</dbReference>
<feature type="domain" description="Toprim" evidence="16">
    <location>
        <begin position="253"/>
        <end position="332"/>
    </location>
</feature>
<dbReference type="NCBIfam" id="TIGR01391">
    <property type="entry name" value="dnaG"/>
    <property type="match status" value="1"/>
</dbReference>
<dbReference type="GO" id="GO:1990077">
    <property type="term" value="C:primosome complex"/>
    <property type="evidence" value="ECO:0007669"/>
    <property type="project" value="UniProtKB-KW"/>
</dbReference>
<dbReference type="CDD" id="cd03364">
    <property type="entry name" value="TOPRIM_DnaG_primases"/>
    <property type="match status" value="1"/>
</dbReference>
<evidence type="ECO:0000313" key="17">
    <source>
        <dbReference type="EMBL" id="OHA90601.1"/>
    </source>
</evidence>
<comment type="domain">
    <text evidence="12">Contains an N-terminal zinc-binding domain, a central core domain that contains the primase activity, and a C-terminal DnaB-binding domain.</text>
</comment>
<dbReference type="GO" id="GO:0003899">
    <property type="term" value="F:DNA-directed RNA polymerase activity"/>
    <property type="evidence" value="ECO:0007669"/>
    <property type="project" value="UniProtKB-UniRule"/>
</dbReference>
<comment type="catalytic activity">
    <reaction evidence="12">
        <text>ssDNA + n NTP = ssDNA/pppN(pN)n-1 hybrid + (n-1) diphosphate.</text>
        <dbReference type="EC" id="2.7.7.101"/>
    </reaction>
</comment>
<dbReference type="GO" id="GO:0008270">
    <property type="term" value="F:zinc ion binding"/>
    <property type="evidence" value="ECO:0007669"/>
    <property type="project" value="UniProtKB-UniRule"/>
</dbReference>
<accession>A0A1G2T1U1</accession>
<keyword evidence="8 12" id="KW-0862">Zinc</keyword>
<dbReference type="InterPro" id="IPR037068">
    <property type="entry name" value="DNA_primase_core_N_sf"/>
</dbReference>
<dbReference type="FunFam" id="3.90.580.10:FF:000001">
    <property type="entry name" value="DNA primase"/>
    <property type="match status" value="1"/>
</dbReference>
<dbReference type="InterPro" id="IPR050219">
    <property type="entry name" value="DnaG_primase"/>
</dbReference>
<dbReference type="GO" id="GO:0006269">
    <property type="term" value="P:DNA replication, synthesis of primer"/>
    <property type="evidence" value="ECO:0007669"/>
    <property type="project" value="UniProtKB-UniRule"/>
</dbReference>
<evidence type="ECO:0000256" key="13">
    <source>
        <dbReference type="PIRNR" id="PIRNR002811"/>
    </source>
</evidence>
<reference evidence="17 18" key="1">
    <citation type="journal article" date="2016" name="Nat. Commun.">
        <title>Thousands of microbial genomes shed light on interconnected biogeochemical processes in an aquifer system.</title>
        <authorList>
            <person name="Anantharaman K."/>
            <person name="Brown C.T."/>
            <person name="Hug L.A."/>
            <person name="Sharon I."/>
            <person name="Castelle C.J."/>
            <person name="Probst A.J."/>
            <person name="Thomas B.C."/>
            <person name="Singh A."/>
            <person name="Wilkins M.J."/>
            <person name="Karaoz U."/>
            <person name="Brodie E.L."/>
            <person name="Williams K.H."/>
            <person name="Hubbard S.S."/>
            <person name="Banfield J.F."/>
        </authorList>
    </citation>
    <scope>NUCLEOTIDE SEQUENCE [LARGE SCALE GENOMIC DNA]</scope>
</reference>
<dbReference type="PANTHER" id="PTHR30313:SF2">
    <property type="entry name" value="DNA PRIMASE"/>
    <property type="match status" value="1"/>
</dbReference>
<dbReference type="EC" id="2.7.7.101" evidence="12"/>
<dbReference type="HAMAP" id="MF_00974">
    <property type="entry name" value="DNA_primase_DnaG"/>
    <property type="match status" value="1"/>
</dbReference>
<keyword evidence="7 12" id="KW-0863">Zinc-finger</keyword>
<dbReference type="InterPro" id="IPR013264">
    <property type="entry name" value="DNAG_N"/>
</dbReference>
<dbReference type="PIRSF" id="PIRSF002811">
    <property type="entry name" value="DnaG"/>
    <property type="match status" value="1"/>
</dbReference>
<dbReference type="Pfam" id="PF01807">
    <property type="entry name" value="Zn_ribbon_DnaG"/>
    <property type="match status" value="1"/>
</dbReference>
<dbReference type="InterPro" id="IPR006295">
    <property type="entry name" value="DNA_primase_DnaG"/>
</dbReference>
<gene>
    <name evidence="12" type="primary">dnaG</name>
    <name evidence="17" type="ORF">A2665_02570</name>
</gene>
<dbReference type="PANTHER" id="PTHR30313">
    <property type="entry name" value="DNA PRIMASE"/>
    <property type="match status" value="1"/>
</dbReference>
<comment type="similarity">
    <text evidence="12 13">Belongs to the DnaG primase family.</text>
</comment>
<keyword evidence="5 12" id="KW-0235">DNA replication</keyword>
<dbReference type="AlphaFoldDB" id="A0A1G2T1U1"/>
<proteinExistence type="inferred from homology"/>
<comment type="caution">
    <text evidence="17">The sequence shown here is derived from an EMBL/GenBank/DDBJ whole genome shotgun (WGS) entry which is preliminary data.</text>
</comment>
<keyword evidence="3 12" id="KW-0808">Transferase</keyword>
<sequence>MRSDVDTIKERLGIAEIVSGYIKLEKAGTSLKARCPFHNEKTPSFFVSPVRQSFYCFGCGAKGDIFTFVESVEGLDFRGALKLLADKAGVEIKHLGRGGESKTEKDKILAVLEEATKFFEKELAGVSLACRYVASRGISEEIVRDWRIGYAPAEWRFLYDYLQNLGYDREIIFKAGLIKTSDDAAGKDPYDVFRDRIIFPLADPSGNIIAFSGRALAKETEPKYLNSPDTLLFTKSEVLYGLDKAKDQIRKRDYAVLVEGQIDLVLSHQSGVGNSVASSGTAFTRMHLERLKRLSSRIIIAFDGDSAGEKAAEKAGMLGISLGLEVKVANLPEGLDPAEVIRKNPQEWKDILRESLPAVEFFFNKIEEKEKDPRKLGKQIEKRILPMIKLIGSAIEQSHFISLLAKRTSIKEEILWEDLKKIKRVDVSLGRDPGDAKSSDPDPAKVSSLTQKEQIEERLAEIKLWQEELSGSIEETLILKKEETELMDNLSGLLLRDNLSQLLSELSRAEVSKDSKSITSLTLVIQKIHSQMRALEEKKKVL</sequence>
<evidence type="ECO:0000256" key="14">
    <source>
        <dbReference type="PIRSR" id="PIRSR002811-1"/>
    </source>
</evidence>
<dbReference type="SMART" id="SM00400">
    <property type="entry name" value="ZnF_CHCC"/>
    <property type="match status" value="1"/>
</dbReference>
<dbReference type="InterPro" id="IPR030846">
    <property type="entry name" value="DnaG_bac"/>
</dbReference>
<evidence type="ECO:0000256" key="1">
    <source>
        <dbReference type="ARBA" id="ARBA00022478"/>
    </source>
</evidence>
<organism evidence="17 18">
    <name type="scientific">Candidatus Zambryskibacteria bacterium RIFCSPHIGHO2_01_FULL_46_30</name>
    <dbReference type="NCBI Taxonomy" id="1802739"/>
    <lineage>
        <taxon>Bacteria</taxon>
        <taxon>Candidatus Zambryskiibacteriota</taxon>
    </lineage>
</organism>
<evidence type="ECO:0000256" key="7">
    <source>
        <dbReference type="ARBA" id="ARBA00022771"/>
    </source>
</evidence>
<dbReference type="EMBL" id="MHVI01000031">
    <property type="protein sequence ID" value="OHA90601.1"/>
    <property type="molecule type" value="Genomic_DNA"/>
</dbReference>
<evidence type="ECO:0000256" key="6">
    <source>
        <dbReference type="ARBA" id="ARBA00022723"/>
    </source>
</evidence>
<name>A0A1G2T1U1_9BACT</name>
<evidence type="ECO:0000256" key="9">
    <source>
        <dbReference type="ARBA" id="ARBA00022842"/>
    </source>
</evidence>
<dbReference type="Proteomes" id="UP000177746">
    <property type="component" value="Unassembled WGS sequence"/>
</dbReference>
<comment type="function">
    <text evidence="12 13">RNA polymerase that catalyzes the synthesis of short RNA molecules used as primers for DNA polymerase during DNA replication.</text>
</comment>
<evidence type="ECO:0000313" key="18">
    <source>
        <dbReference type="Proteomes" id="UP000177746"/>
    </source>
</evidence>
<evidence type="ECO:0000256" key="3">
    <source>
        <dbReference type="ARBA" id="ARBA00022679"/>
    </source>
</evidence>
<keyword evidence="4 12" id="KW-0548">Nucleotidyltransferase</keyword>
<evidence type="ECO:0000256" key="15">
    <source>
        <dbReference type="SAM" id="MobiDB-lite"/>
    </source>
</evidence>
<dbReference type="GO" id="GO:0000428">
    <property type="term" value="C:DNA-directed RNA polymerase complex"/>
    <property type="evidence" value="ECO:0007669"/>
    <property type="project" value="UniProtKB-KW"/>
</dbReference>
<dbReference type="Gene3D" id="3.90.980.10">
    <property type="entry name" value="DNA primase, catalytic core, N-terminal domain"/>
    <property type="match status" value="1"/>
</dbReference>
<dbReference type="InterPro" id="IPR006171">
    <property type="entry name" value="TOPRIM_dom"/>
</dbReference>
<dbReference type="InterPro" id="IPR034151">
    <property type="entry name" value="TOPRIM_DnaG_bac"/>
</dbReference>
<evidence type="ECO:0000256" key="2">
    <source>
        <dbReference type="ARBA" id="ARBA00022515"/>
    </source>
</evidence>
<evidence type="ECO:0000256" key="8">
    <source>
        <dbReference type="ARBA" id="ARBA00022833"/>
    </source>
</evidence>
<evidence type="ECO:0000256" key="5">
    <source>
        <dbReference type="ARBA" id="ARBA00022705"/>
    </source>
</evidence>
<evidence type="ECO:0000256" key="12">
    <source>
        <dbReference type="HAMAP-Rule" id="MF_00974"/>
    </source>
</evidence>
<dbReference type="PROSITE" id="PS50880">
    <property type="entry name" value="TOPRIM"/>
    <property type="match status" value="1"/>
</dbReference>
<comment type="subunit">
    <text evidence="12">Monomer. Interacts with DnaB.</text>
</comment>
<feature type="compositionally biased region" description="Basic and acidic residues" evidence="15">
    <location>
        <begin position="432"/>
        <end position="443"/>
    </location>
</feature>
<feature type="zinc finger region" description="CHC2-type" evidence="12 14">
    <location>
        <begin position="35"/>
        <end position="59"/>
    </location>
</feature>
<keyword evidence="9" id="KW-0460">Magnesium</keyword>
<evidence type="ECO:0000256" key="10">
    <source>
        <dbReference type="ARBA" id="ARBA00023125"/>
    </source>
</evidence>
<keyword evidence="6 12" id="KW-0479">Metal-binding</keyword>
<protein>
    <recommendedName>
        <fullName evidence="12 13">DNA primase</fullName>
        <ecNumber evidence="12">2.7.7.101</ecNumber>
    </recommendedName>
</protein>
<evidence type="ECO:0000259" key="16">
    <source>
        <dbReference type="PROSITE" id="PS50880"/>
    </source>
</evidence>
<keyword evidence="1 12" id="KW-0240">DNA-directed RNA polymerase</keyword>
<keyword evidence="11 12" id="KW-0804">Transcription</keyword>
<keyword evidence="2 12" id="KW-0639">Primosome</keyword>
<evidence type="ECO:0000256" key="11">
    <source>
        <dbReference type="ARBA" id="ARBA00023163"/>
    </source>
</evidence>
<feature type="region of interest" description="Disordered" evidence="15">
    <location>
        <begin position="430"/>
        <end position="450"/>
    </location>
</feature>
<dbReference type="Pfam" id="PF13155">
    <property type="entry name" value="Toprim_2"/>
    <property type="match status" value="1"/>
</dbReference>
<keyword evidence="10 12" id="KW-0238">DNA-binding</keyword>
<dbReference type="SUPFAM" id="SSF56731">
    <property type="entry name" value="DNA primase core"/>
    <property type="match status" value="1"/>
</dbReference>
<dbReference type="Gene3D" id="3.40.1360.10">
    <property type="match status" value="1"/>
</dbReference>
<dbReference type="InterPro" id="IPR036977">
    <property type="entry name" value="DNA_primase_Znf_CHC2"/>
</dbReference>
<dbReference type="SMART" id="SM00493">
    <property type="entry name" value="TOPRIM"/>
    <property type="match status" value="1"/>
</dbReference>
<dbReference type="SUPFAM" id="SSF57783">
    <property type="entry name" value="Zinc beta-ribbon"/>
    <property type="match status" value="1"/>
</dbReference>
<comment type="cofactor">
    <cofactor evidence="12 13 14">
        <name>Zn(2+)</name>
        <dbReference type="ChEBI" id="CHEBI:29105"/>
    </cofactor>
    <text evidence="12 13 14">Binds 1 zinc ion per monomer.</text>
</comment>
<dbReference type="GO" id="GO:0005737">
    <property type="term" value="C:cytoplasm"/>
    <property type="evidence" value="ECO:0007669"/>
    <property type="project" value="TreeGrafter"/>
</dbReference>
<dbReference type="InterPro" id="IPR002694">
    <property type="entry name" value="Znf_CHC2"/>
</dbReference>
<evidence type="ECO:0000256" key="4">
    <source>
        <dbReference type="ARBA" id="ARBA00022695"/>
    </source>
</evidence>